<comment type="caution">
    <text evidence="1">The sequence shown here is derived from an EMBL/GenBank/DDBJ whole genome shotgun (WGS) entry which is preliminary data.</text>
</comment>
<keyword evidence="2" id="KW-1185">Reference proteome</keyword>
<dbReference type="AlphaFoldDB" id="A0AAE0BS48"/>
<proteinExistence type="predicted"/>
<accession>A0AAE0BS48</accession>
<name>A0AAE0BS48_9CHLO</name>
<gene>
    <name evidence="1" type="ORF">CYMTET_49109</name>
</gene>
<protein>
    <submittedName>
        <fullName evidence="1">Uncharacterized protein</fullName>
    </submittedName>
</protein>
<evidence type="ECO:0000313" key="1">
    <source>
        <dbReference type="EMBL" id="KAK3241095.1"/>
    </source>
</evidence>
<evidence type="ECO:0000313" key="2">
    <source>
        <dbReference type="Proteomes" id="UP001190700"/>
    </source>
</evidence>
<dbReference type="Proteomes" id="UP001190700">
    <property type="component" value="Unassembled WGS sequence"/>
</dbReference>
<dbReference type="EMBL" id="LGRX02033479">
    <property type="protein sequence ID" value="KAK3241095.1"/>
    <property type="molecule type" value="Genomic_DNA"/>
</dbReference>
<reference evidence="1 2" key="1">
    <citation type="journal article" date="2015" name="Genome Biol. Evol.">
        <title>Comparative Genomics of a Bacterivorous Green Alga Reveals Evolutionary Causalities and Consequences of Phago-Mixotrophic Mode of Nutrition.</title>
        <authorList>
            <person name="Burns J.A."/>
            <person name="Paasch A."/>
            <person name="Narechania A."/>
            <person name="Kim E."/>
        </authorList>
    </citation>
    <scope>NUCLEOTIDE SEQUENCE [LARGE SCALE GENOMIC DNA]</scope>
    <source>
        <strain evidence="1 2">PLY_AMNH</strain>
    </source>
</reference>
<sequence>MACPWWDSEIGETRVIEIPQVPADVKEKGVRAIGAIPRRNWEEDTSDWLARGAMADYRNAVLETKWMTLLKRSQERGLTVPEVLKEIKGWHYFPGQLGNYWFDSVSERYSDFSGPEEFMNYANENWIYLLLTNYESLHHVETKGGSLHEAQQKLWAKGFVQFAEGMSRHLERIPAQPGVNIDDDNRFRMLRTEMFQ</sequence>
<organism evidence="1 2">
    <name type="scientific">Cymbomonas tetramitiformis</name>
    <dbReference type="NCBI Taxonomy" id="36881"/>
    <lineage>
        <taxon>Eukaryota</taxon>
        <taxon>Viridiplantae</taxon>
        <taxon>Chlorophyta</taxon>
        <taxon>Pyramimonadophyceae</taxon>
        <taxon>Pyramimonadales</taxon>
        <taxon>Pyramimonadaceae</taxon>
        <taxon>Cymbomonas</taxon>
    </lineage>
</organism>